<dbReference type="InterPro" id="IPR005894">
    <property type="entry name" value="DrrA"/>
</dbReference>
<sequence>MFGTAIAASGLRKAYKDTTVLDGIDLDVRAGTIFSLLGPNGAGKTTTVNVLTTLLTPDAGRAVVAGHDVATETRAVRRAIGVTGQFAAVDGLLTGAENLLMTARLLRLPKEEGRQVTRRLLDRFDIADAAGKPAATYSGGMRRRLDLAMTLVSKPQIIFLDEPTTGLDPRSRLTLWAIVRELVADGVTIFLTTQYLEEADKLADRVAVLDHGRIVAEGTPAELKRRVPGSHIRLRFRDQRELDAGAAVLPGATRDDEALSLHVPGDGGMRTYRALLARLDEHAVEVEEMSLHTPDLDDVFLALTGKASDTTDANDTVDVVDANDQAGPHDSDDTNTAVTA</sequence>
<evidence type="ECO:0000256" key="4">
    <source>
        <dbReference type="ARBA" id="ARBA00022475"/>
    </source>
</evidence>
<evidence type="ECO:0000256" key="3">
    <source>
        <dbReference type="ARBA" id="ARBA00022448"/>
    </source>
</evidence>
<dbReference type="GO" id="GO:1900753">
    <property type="term" value="P:doxorubicin transport"/>
    <property type="evidence" value="ECO:0007669"/>
    <property type="project" value="InterPro"/>
</dbReference>
<evidence type="ECO:0000256" key="6">
    <source>
        <dbReference type="ARBA" id="ARBA00022840"/>
    </source>
</evidence>
<dbReference type="SUPFAM" id="SSF52540">
    <property type="entry name" value="P-loop containing nucleoside triphosphate hydrolases"/>
    <property type="match status" value="1"/>
</dbReference>
<dbReference type="InterPro" id="IPR050763">
    <property type="entry name" value="ABC_transporter_ATP-binding"/>
</dbReference>
<comment type="caution">
    <text evidence="13">The sequence shown here is derived from an EMBL/GenBank/DDBJ whole genome shotgun (WGS) entry which is preliminary data.</text>
</comment>
<dbReference type="PANTHER" id="PTHR42711:SF19">
    <property type="entry name" value="DOXORUBICIN RESISTANCE ATP-BINDING PROTEIN DRRA"/>
    <property type="match status" value="1"/>
</dbReference>
<keyword evidence="9" id="KW-0046">Antibiotic resistance</keyword>
<keyword evidence="6 13" id="KW-0067">ATP-binding</keyword>
<accession>A0A6L6XB01</accession>
<dbReference type="GO" id="GO:0016887">
    <property type="term" value="F:ATP hydrolysis activity"/>
    <property type="evidence" value="ECO:0007669"/>
    <property type="project" value="InterPro"/>
</dbReference>
<dbReference type="PROSITE" id="PS50893">
    <property type="entry name" value="ABC_TRANSPORTER_2"/>
    <property type="match status" value="1"/>
</dbReference>
<comment type="similarity">
    <text evidence="10">Belongs to the ABC transporter superfamily. Drug exporter-1 (DrugE1) (TC 3.A.1.105) family.</text>
</comment>
<keyword evidence="4" id="KW-1003">Cell membrane</keyword>
<keyword evidence="14" id="KW-1185">Reference proteome</keyword>
<evidence type="ECO:0000256" key="2">
    <source>
        <dbReference type="ARBA" id="ARBA00012191"/>
    </source>
</evidence>
<dbReference type="InterPro" id="IPR027417">
    <property type="entry name" value="P-loop_NTPase"/>
</dbReference>
<dbReference type="SMART" id="SM00382">
    <property type="entry name" value="AAA"/>
    <property type="match status" value="1"/>
</dbReference>
<evidence type="ECO:0000256" key="1">
    <source>
        <dbReference type="ARBA" id="ARBA00004413"/>
    </source>
</evidence>
<dbReference type="FunFam" id="3.40.50.300:FF:000589">
    <property type="entry name" value="ABC transporter, ATP-binding subunit"/>
    <property type="match status" value="1"/>
</dbReference>
<evidence type="ECO:0000259" key="12">
    <source>
        <dbReference type="PROSITE" id="PS50893"/>
    </source>
</evidence>
<dbReference type="EC" id="7.6.2.2" evidence="2"/>
<evidence type="ECO:0000256" key="8">
    <source>
        <dbReference type="ARBA" id="ARBA00023136"/>
    </source>
</evidence>
<keyword evidence="5" id="KW-0547">Nucleotide-binding</keyword>
<dbReference type="GO" id="GO:0005524">
    <property type="term" value="F:ATP binding"/>
    <property type="evidence" value="ECO:0007669"/>
    <property type="project" value="UniProtKB-KW"/>
</dbReference>
<dbReference type="RefSeq" id="WP_157169863.1">
    <property type="nucleotide sequence ID" value="NZ_WPNZ01000043.1"/>
</dbReference>
<feature type="compositionally biased region" description="Low complexity" evidence="11">
    <location>
        <begin position="311"/>
        <end position="324"/>
    </location>
</feature>
<dbReference type="NCBIfam" id="TIGR01188">
    <property type="entry name" value="drrA"/>
    <property type="match status" value="1"/>
</dbReference>
<evidence type="ECO:0000256" key="10">
    <source>
        <dbReference type="ARBA" id="ARBA00049985"/>
    </source>
</evidence>
<keyword evidence="7" id="KW-1278">Translocase</keyword>
<dbReference type="Pfam" id="PF00005">
    <property type="entry name" value="ABC_tran"/>
    <property type="match status" value="1"/>
</dbReference>
<dbReference type="PROSITE" id="PS00211">
    <property type="entry name" value="ABC_TRANSPORTER_1"/>
    <property type="match status" value="1"/>
</dbReference>
<dbReference type="AlphaFoldDB" id="A0A6L6XB01"/>
<dbReference type="PANTHER" id="PTHR42711">
    <property type="entry name" value="ABC TRANSPORTER ATP-BINDING PROTEIN"/>
    <property type="match status" value="1"/>
</dbReference>
<keyword evidence="8" id="KW-0472">Membrane</keyword>
<organism evidence="13 14">
    <name type="scientific">Streptomyces typhae</name>
    <dbReference type="NCBI Taxonomy" id="2681492"/>
    <lineage>
        <taxon>Bacteria</taxon>
        <taxon>Bacillati</taxon>
        <taxon>Actinomycetota</taxon>
        <taxon>Actinomycetes</taxon>
        <taxon>Kitasatosporales</taxon>
        <taxon>Streptomycetaceae</taxon>
        <taxon>Streptomyces</taxon>
    </lineage>
</organism>
<dbReference type="InterPro" id="IPR017871">
    <property type="entry name" value="ABC_transporter-like_CS"/>
</dbReference>
<evidence type="ECO:0000256" key="5">
    <source>
        <dbReference type="ARBA" id="ARBA00022741"/>
    </source>
</evidence>
<comment type="subcellular location">
    <subcellularLocation>
        <location evidence="1">Cell membrane</location>
        <topology evidence="1">Peripheral membrane protein</topology>
        <orientation evidence="1">Cytoplasmic side</orientation>
    </subcellularLocation>
</comment>
<evidence type="ECO:0000256" key="11">
    <source>
        <dbReference type="SAM" id="MobiDB-lite"/>
    </source>
</evidence>
<dbReference type="Proteomes" id="UP000483802">
    <property type="component" value="Unassembled WGS sequence"/>
</dbReference>
<dbReference type="InterPro" id="IPR003439">
    <property type="entry name" value="ABC_transporter-like_ATP-bd"/>
</dbReference>
<dbReference type="GO" id="GO:0008559">
    <property type="term" value="F:ABC-type xenobiotic transporter activity"/>
    <property type="evidence" value="ECO:0007669"/>
    <property type="project" value="UniProtKB-EC"/>
</dbReference>
<keyword evidence="3" id="KW-0813">Transport</keyword>
<dbReference type="GO" id="GO:0043215">
    <property type="term" value="P:daunorubicin transport"/>
    <property type="evidence" value="ECO:0007669"/>
    <property type="project" value="InterPro"/>
</dbReference>
<evidence type="ECO:0000313" key="13">
    <source>
        <dbReference type="EMBL" id="MVO90956.1"/>
    </source>
</evidence>
<evidence type="ECO:0000256" key="7">
    <source>
        <dbReference type="ARBA" id="ARBA00022967"/>
    </source>
</evidence>
<dbReference type="Gene3D" id="3.40.50.300">
    <property type="entry name" value="P-loop containing nucleotide triphosphate hydrolases"/>
    <property type="match status" value="1"/>
</dbReference>
<name>A0A6L6XB01_9ACTN</name>
<dbReference type="EMBL" id="WPNZ01000043">
    <property type="protein sequence ID" value="MVO90956.1"/>
    <property type="molecule type" value="Genomic_DNA"/>
</dbReference>
<dbReference type="GO" id="GO:0005886">
    <property type="term" value="C:plasma membrane"/>
    <property type="evidence" value="ECO:0007669"/>
    <property type="project" value="UniProtKB-SubCell"/>
</dbReference>
<protein>
    <recommendedName>
        <fullName evidence="2">ABC-type xenobiotic transporter</fullName>
        <ecNumber evidence="2">7.6.2.2</ecNumber>
    </recommendedName>
</protein>
<feature type="domain" description="ABC transporter" evidence="12">
    <location>
        <begin position="6"/>
        <end position="236"/>
    </location>
</feature>
<dbReference type="InterPro" id="IPR003593">
    <property type="entry name" value="AAA+_ATPase"/>
</dbReference>
<evidence type="ECO:0000256" key="9">
    <source>
        <dbReference type="ARBA" id="ARBA00023251"/>
    </source>
</evidence>
<evidence type="ECO:0000313" key="14">
    <source>
        <dbReference type="Proteomes" id="UP000483802"/>
    </source>
</evidence>
<feature type="region of interest" description="Disordered" evidence="11">
    <location>
        <begin position="311"/>
        <end position="340"/>
    </location>
</feature>
<proteinExistence type="inferred from homology"/>
<gene>
    <name evidence="13" type="ORF">GPA10_41035</name>
</gene>
<reference evidence="13 14" key="1">
    <citation type="submission" date="2019-11" db="EMBL/GenBank/DDBJ databases">
        <title>Streptomyces typhae sp. nov., a novel endophytic actinomycete isolated from the root of cattail pollen (Typha angustifolia L.).</title>
        <authorList>
            <person name="Peng C."/>
        </authorList>
    </citation>
    <scope>NUCLEOTIDE SEQUENCE [LARGE SCALE GENOMIC DNA]</scope>
    <source>
        <strain evidence="14">p1417</strain>
    </source>
</reference>
<dbReference type="GO" id="GO:0046677">
    <property type="term" value="P:response to antibiotic"/>
    <property type="evidence" value="ECO:0007669"/>
    <property type="project" value="UniProtKB-KW"/>
</dbReference>